<evidence type="ECO:0000313" key="1">
    <source>
        <dbReference type="EMBL" id="BCL23378.1"/>
    </source>
</evidence>
<sequence length="72" mass="7543">MFHQLNGDIAAQVDLEVIVGSVGHGSQGLPIASLGDATLRLAMKSVKQGTSEGVRSSLQTKVIVPPLKETYP</sequence>
<proteinExistence type="predicted"/>
<gene>
    <name evidence="1" type="ORF">GCM10017668_52210</name>
</gene>
<name>A0A7G1NJT0_9ACTN</name>
<dbReference type="KEGG" id="stui:GCM10017668_52210"/>
<evidence type="ECO:0000313" key="2">
    <source>
        <dbReference type="Proteomes" id="UP000516373"/>
    </source>
</evidence>
<dbReference type="AlphaFoldDB" id="A0A7G1NJT0"/>
<accession>A0A7G1NJT0</accession>
<dbReference type="EMBL" id="AP023439">
    <property type="protein sequence ID" value="BCL23378.1"/>
    <property type="molecule type" value="Genomic_DNA"/>
</dbReference>
<protein>
    <submittedName>
        <fullName evidence="1">Uncharacterized protein</fullName>
    </submittedName>
</protein>
<dbReference type="Proteomes" id="UP000516373">
    <property type="component" value="Chromosome"/>
</dbReference>
<reference evidence="1 2" key="1">
    <citation type="journal article" date="2014" name="Int. J. Syst. Evol. Microbiol.">
        <title>Complete genome sequence of Corynebacterium casei LMG S-19264T (=DSM 44701T), isolated from a smear-ripened cheese.</title>
        <authorList>
            <consortium name="US DOE Joint Genome Institute (JGI-PGF)"/>
            <person name="Walter F."/>
            <person name="Albersmeier A."/>
            <person name="Kalinowski J."/>
            <person name="Ruckert C."/>
        </authorList>
    </citation>
    <scope>NUCLEOTIDE SEQUENCE [LARGE SCALE GENOMIC DNA]</scope>
    <source>
        <strain evidence="1 2">JCM 4255</strain>
    </source>
</reference>
<organism evidence="1 2">
    <name type="scientific">Streptomyces tuirus</name>
    <dbReference type="NCBI Taxonomy" id="68278"/>
    <lineage>
        <taxon>Bacteria</taxon>
        <taxon>Bacillati</taxon>
        <taxon>Actinomycetota</taxon>
        <taxon>Actinomycetes</taxon>
        <taxon>Kitasatosporales</taxon>
        <taxon>Streptomycetaceae</taxon>
        <taxon>Streptomyces</taxon>
    </lineage>
</organism>